<dbReference type="AlphaFoldDB" id="A0A972JJ28"/>
<protein>
    <recommendedName>
        <fullName evidence="3">Haemolysin activator HlyB C-terminal domain-containing protein</fullName>
    </recommendedName>
</protein>
<organism evidence="1 2">
    <name type="scientific">Flavobacterium silvaticum</name>
    <dbReference type="NCBI Taxonomy" id="1852020"/>
    <lineage>
        <taxon>Bacteria</taxon>
        <taxon>Pseudomonadati</taxon>
        <taxon>Bacteroidota</taxon>
        <taxon>Flavobacteriia</taxon>
        <taxon>Flavobacteriales</taxon>
        <taxon>Flavobacteriaceae</taxon>
        <taxon>Flavobacterium</taxon>
    </lineage>
</organism>
<name>A0A972JJ28_9FLAO</name>
<accession>A0A972JJ28</accession>
<evidence type="ECO:0000313" key="2">
    <source>
        <dbReference type="Proteomes" id="UP000712080"/>
    </source>
</evidence>
<dbReference type="EMBL" id="JAAMPU010000107">
    <property type="protein sequence ID" value="NMH28918.1"/>
    <property type="molecule type" value="Genomic_DNA"/>
</dbReference>
<dbReference type="Proteomes" id="UP000712080">
    <property type="component" value="Unassembled WGS sequence"/>
</dbReference>
<dbReference type="RefSeq" id="WP_169528024.1">
    <property type="nucleotide sequence ID" value="NZ_JAAMPU010000107.1"/>
</dbReference>
<evidence type="ECO:0000313" key="1">
    <source>
        <dbReference type="EMBL" id="NMH28918.1"/>
    </source>
</evidence>
<gene>
    <name evidence="1" type="ORF">G6047_12815</name>
</gene>
<comment type="caution">
    <text evidence="1">The sequence shown here is derived from an EMBL/GenBank/DDBJ whole genome shotgun (WGS) entry which is preliminary data.</text>
</comment>
<reference evidence="1" key="1">
    <citation type="submission" date="2020-02" db="EMBL/GenBank/DDBJ databases">
        <title>Flavobacterium sp. genome.</title>
        <authorList>
            <person name="Jung H.S."/>
            <person name="Baek J.H."/>
            <person name="Jeon C.O."/>
        </authorList>
    </citation>
    <scope>NUCLEOTIDE SEQUENCE</scope>
    <source>
        <strain evidence="1">SE-s28</strain>
    </source>
</reference>
<evidence type="ECO:0008006" key="3">
    <source>
        <dbReference type="Google" id="ProtNLM"/>
    </source>
</evidence>
<proteinExistence type="predicted"/>
<sequence length="598" mass="69194">MLLILNVLSVYGQENTKTAQDSAAMYKRIQSYSEKRRFTKFVHGLIFEPLTPKKLQKKKQEDAIRFSAFQGKIIRKINITTLDPFGFSERDSTRFPQKPLSKFGNRMHLKTKQLTIWNLILLRRKQPLDSLLVKESERLIRAQRFVRRVIIRPIPTPYKDSVDIDIRELDSWSLVPDAALSGTKASYELTERNFLGIGHQVYQRYQQDFGEGRSAYSVNYTVPNILNTYIRTDIKYNIDLYGQYRKSIGVERPFFSPYARWGAGAYIDQWFRRDSVPDTQGLREYQSFKSNASDFWAGHSIQLFKGDSESERTTNLITSARYYNLNYIDRPLPQYDQARFYTDEKNYLIGLGISSRQFIQDHYLFNYGIIEDVPIGRVFGLVGGLQYKNQGQQTYAGLKMSEGRYTNIGYLAYDVEVGSFFRDGISNRSALVVQADYFTPLLETGKWKFRQFLKGRMVVGNRRQDSWGDELTLLGEDGIPGFRSTGFYGTKKWLVTTQTQSFSPWDLLGFRLNPFFRYSIGMLGDAEHGFSKSKAYSQIGVGLIISNDYLVFSSFQLSFAYYPSLPEQAGMYSTNAFSTEDFGLMSFEFAKPEFVDYK</sequence>
<keyword evidence="2" id="KW-1185">Reference proteome</keyword>